<reference evidence="2 3" key="1">
    <citation type="submission" date="2020-04" db="EMBL/GenBank/DDBJ databases">
        <title>Perkinsus chesapeaki whole genome sequence.</title>
        <authorList>
            <person name="Bogema D.R."/>
        </authorList>
    </citation>
    <scope>NUCLEOTIDE SEQUENCE [LARGE SCALE GENOMIC DNA]</scope>
    <source>
        <strain evidence="2">ATCC PRA-425</strain>
    </source>
</reference>
<name>A0A7J6KPF0_PERCH</name>
<proteinExistence type="predicted"/>
<organism evidence="2 3">
    <name type="scientific">Perkinsus chesapeaki</name>
    <name type="common">Clam parasite</name>
    <name type="synonym">Perkinsus andrewsi</name>
    <dbReference type="NCBI Taxonomy" id="330153"/>
    <lineage>
        <taxon>Eukaryota</taxon>
        <taxon>Sar</taxon>
        <taxon>Alveolata</taxon>
        <taxon>Perkinsozoa</taxon>
        <taxon>Perkinsea</taxon>
        <taxon>Perkinsida</taxon>
        <taxon>Perkinsidae</taxon>
        <taxon>Perkinsus</taxon>
    </lineage>
</organism>
<sequence length="211" mass="24049">MRELGDVREERKAVEERLEKAENDLKRITVDLGTERENVTVLKGELASSKEEVEKLVRQEAELRRTAEETEEALGRLNELVKEVQKERDLEKEARLASEEAASELSDDKIRLESELAFLGMERQRLEDRMEEYKSQMEEAERRSCEKDNLLAELKHELSASSTNGRESVNALESTRTELMATKALLGATRQALTVARKENEELRGTTKSGG</sequence>
<comment type="caution">
    <text evidence="2">The sequence shown here is derived from an EMBL/GenBank/DDBJ whole genome shotgun (WGS) entry which is preliminary data.</text>
</comment>
<feature type="coiled-coil region" evidence="1">
    <location>
        <begin position="4"/>
        <end position="143"/>
    </location>
</feature>
<evidence type="ECO:0000313" key="3">
    <source>
        <dbReference type="Proteomes" id="UP000591131"/>
    </source>
</evidence>
<gene>
    <name evidence="2" type="ORF">FOL47_002331</name>
</gene>
<evidence type="ECO:0000256" key="1">
    <source>
        <dbReference type="SAM" id="Coils"/>
    </source>
</evidence>
<keyword evidence="3" id="KW-1185">Reference proteome</keyword>
<protein>
    <submittedName>
        <fullName evidence="2">Uncharacterized protein</fullName>
    </submittedName>
</protein>
<dbReference type="AlphaFoldDB" id="A0A7J6KPF0"/>
<dbReference type="OrthoDB" id="10457822at2759"/>
<accession>A0A7J6KPF0</accession>
<dbReference type="Proteomes" id="UP000591131">
    <property type="component" value="Unassembled WGS sequence"/>
</dbReference>
<dbReference type="EMBL" id="JAAPAO010001626">
    <property type="protein sequence ID" value="KAF4649203.1"/>
    <property type="molecule type" value="Genomic_DNA"/>
</dbReference>
<evidence type="ECO:0000313" key="2">
    <source>
        <dbReference type="EMBL" id="KAF4649203.1"/>
    </source>
</evidence>
<keyword evidence="1" id="KW-0175">Coiled coil</keyword>